<dbReference type="PANTHER" id="PTHR37534">
    <property type="entry name" value="TRANSCRIPTIONAL ACTIVATOR PROTEIN UGA3"/>
    <property type="match status" value="1"/>
</dbReference>
<feature type="region of interest" description="Disordered" evidence="7">
    <location>
        <begin position="54"/>
        <end position="74"/>
    </location>
</feature>
<evidence type="ECO:0000256" key="4">
    <source>
        <dbReference type="ARBA" id="ARBA00023125"/>
    </source>
</evidence>
<dbReference type="CDD" id="cd00067">
    <property type="entry name" value="GAL4"/>
    <property type="match status" value="1"/>
</dbReference>
<keyword evidence="2" id="KW-0862">Zinc</keyword>
<protein>
    <submittedName>
        <fullName evidence="8">C6 zinc finger domain-containing protein</fullName>
    </submittedName>
</protein>
<dbReference type="GO" id="GO:0045944">
    <property type="term" value="P:positive regulation of transcription by RNA polymerase II"/>
    <property type="evidence" value="ECO:0007669"/>
    <property type="project" value="TreeGrafter"/>
</dbReference>
<dbReference type="Proteomes" id="UP001175000">
    <property type="component" value="Unassembled WGS sequence"/>
</dbReference>
<keyword evidence="5" id="KW-0804">Transcription</keyword>
<dbReference type="PANTHER" id="PTHR37534:SF48">
    <property type="entry name" value="FINGER DOMAIN PROTEIN, PUTATIVE-RELATED"/>
    <property type="match status" value="1"/>
</dbReference>
<sequence length="492" mass="54648">MEGAPKRHCWECLRRCLVCDSTRPVCRRCSQSGTECPGYGEKPRRLKWLAPGRVTSHRRRPKRPTETEAAVAENEGTSQDLALSRFKMRTNACAIFEAAEYFNACIHPELLPMLGLGPNPEVYPISSALIQRADSVPDHLTLSIVCMTLSHRIHRIRSDADRRDLAKKLYRHRGDVLHSLNKDVGSENGMKSDILFASIISFLLAEIQSGPSPAWRCHLNGVRDLTRLRGGLHAISERKGMTPLIHCYVLATVLGDTTSPSSDLAMATWRPDEAKSVLDLFSVDTNPCRTLPSPLFVEIIKINCLRARVGKLNPVDRDDLTEEGYGILARITQFCRQGWVASKPTSSTADWLVLCEIHECAVALYCILSLQSVSVLPRTTDLKNFARTCATRLWQLLPQALASSMTRLSVLWPLVVLGVEAAESVQGMAMQAFVRAALLGMSHYVGSYAPRAAAAVLQRYWASGKRRWDECFDQPHLFLAQTAVDVSGISIV</sequence>
<evidence type="ECO:0000256" key="6">
    <source>
        <dbReference type="ARBA" id="ARBA00023242"/>
    </source>
</evidence>
<dbReference type="GO" id="GO:0000981">
    <property type="term" value="F:DNA-binding transcription factor activity, RNA polymerase II-specific"/>
    <property type="evidence" value="ECO:0007669"/>
    <property type="project" value="InterPro"/>
</dbReference>
<dbReference type="GO" id="GO:0000976">
    <property type="term" value="F:transcription cis-regulatory region binding"/>
    <property type="evidence" value="ECO:0007669"/>
    <property type="project" value="TreeGrafter"/>
</dbReference>
<evidence type="ECO:0000313" key="9">
    <source>
        <dbReference type="Proteomes" id="UP001175000"/>
    </source>
</evidence>
<dbReference type="Pfam" id="PF11951">
    <property type="entry name" value="Fungal_trans_2"/>
    <property type="match status" value="1"/>
</dbReference>
<dbReference type="InterPro" id="IPR021858">
    <property type="entry name" value="Fun_TF"/>
</dbReference>
<evidence type="ECO:0000256" key="2">
    <source>
        <dbReference type="ARBA" id="ARBA00022833"/>
    </source>
</evidence>
<comment type="subcellular location">
    <subcellularLocation>
        <location evidence="1">Nucleus</location>
    </subcellularLocation>
</comment>
<dbReference type="GO" id="GO:0005634">
    <property type="term" value="C:nucleus"/>
    <property type="evidence" value="ECO:0007669"/>
    <property type="project" value="UniProtKB-SubCell"/>
</dbReference>
<evidence type="ECO:0000256" key="3">
    <source>
        <dbReference type="ARBA" id="ARBA00023015"/>
    </source>
</evidence>
<evidence type="ECO:0000313" key="8">
    <source>
        <dbReference type="EMBL" id="KAK0616923.1"/>
    </source>
</evidence>
<organism evidence="8 9">
    <name type="scientific">Immersiella caudata</name>
    <dbReference type="NCBI Taxonomy" id="314043"/>
    <lineage>
        <taxon>Eukaryota</taxon>
        <taxon>Fungi</taxon>
        <taxon>Dikarya</taxon>
        <taxon>Ascomycota</taxon>
        <taxon>Pezizomycotina</taxon>
        <taxon>Sordariomycetes</taxon>
        <taxon>Sordariomycetidae</taxon>
        <taxon>Sordariales</taxon>
        <taxon>Lasiosphaeriaceae</taxon>
        <taxon>Immersiella</taxon>
    </lineage>
</organism>
<proteinExistence type="predicted"/>
<keyword evidence="9" id="KW-1185">Reference proteome</keyword>
<evidence type="ECO:0000256" key="5">
    <source>
        <dbReference type="ARBA" id="ARBA00023163"/>
    </source>
</evidence>
<reference evidence="8" key="1">
    <citation type="submission" date="2023-06" db="EMBL/GenBank/DDBJ databases">
        <title>Genome-scale phylogeny and comparative genomics of the fungal order Sordariales.</title>
        <authorList>
            <consortium name="Lawrence Berkeley National Laboratory"/>
            <person name="Hensen N."/>
            <person name="Bonometti L."/>
            <person name="Westerberg I."/>
            <person name="Brannstrom I.O."/>
            <person name="Guillou S."/>
            <person name="Cros-Aarteil S."/>
            <person name="Calhoun S."/>
            <person name="Haridas S."/>
            <person name="Kuo A."/>
            <person name="Mondo S."/>
            <person name="Pangilinan J."/>
            <person name="Riley R."/>
            <person name="Labutti K."/>
            <person name="Andreopoulos B."/>
            <person name="Lipzen A."/>
            <person name="Chen C."/>
            <person name="Yanf M."/>
            <person name="Daum C."/>
            <person name="Ng V."/>
            <person name="Clum A."/>
            <person name="Steindorff A."/>
            <person name="Ohm R."/>
            <person name="Martin F."/>
            <person name="Silar P."/>
            <person name="Natvig D."/>
            <person name="Lalanne C."/>
            <person name="Gautier V."/>
            <person name="Ament-Velasquez S.L."/>
            <person name="Kruys A."/>
            <person name="Hutchinson M.I."/>
            <person name="Powell A.J."/>
            <person name="Barry K."/>
            <person name="Miller A.N."/>
            <person name="Grigoriev I.V."/>
            <person name="Debuchy R."/>
            <person name="Gladieux P."/>
            <person name="Thoren M.H."/>
            <person name="Johannesson H."/>
        </authorList>
    </citation>
    <scope>NUCLEOTIDE SEQUENCE</scope>
    <source>
        <strain evidence="8">CBS 606.72</strain>
    </source>
</reference>
<keyword evidence="6" id="KW-0539">Nucleus</keyword>
<evidence type="ECO:0000256" key="7">
    <source>
        <dbReference type="SAM" id="MobiDB-lite"/>
    </source>
</evidence>
<gene>
    <name evidence="8" type="ORF">B0T14DRAFT_538640</name>
</gene>
<keyword evidence="4" id="KW-0238">DNA-binding</keyword>
<keyword evidence="3" id="KW-0805">Transcription regulation</keyword>
<dbReference type="AlphaFoldDB" id="A0AA39WK65"/>
<name>A0AA39WK65_9PEZI</name>
<evidence type="ECO:0000256" key="1">
    <source>
        <dbReference type="ARBA" id="ARBA00004123"/>
    </source>
</evidence>
<accession>A0AA39WK65</accession>
<dbReference type="EMBL" id="JAULSU010000005">
    <property type="protein sequence ID" value="KAK0616923.1"/>
    <property type="molecule type" value="Genomic_DNA"/>
</dbReference>
<dbReference type="GO" id="GO:0008270">
    <property type="term" value="F:zinc ion binding"/>
    <property type="evidence" value="ECO:0007669"/>
    <property type="project" value="InterPro"/>
</dbReference>
<comment type="caution">
    <text evidence="8">The sequence shown here is derived from an EMBL/GenBank/DDBJ whole genome shotgun (WGS) entry which is preliminary data.</text>
</comment>
<dbReference type="InterPro" id="IPR001138">
    <property type="entry name" value="Zn2Cys6_DnaBD"/>
</dbReference>